<evidence type="ECO:0000256" key="11">
    <source>
        <dbReference type="SAM" id="SignalP"/>
    </source>
</evidence>
<dbReference type="InterPro" id="IPR017942">
    <property type="entry name" value="Lipid-bd_serum_glycop_N"/>
</dbReference>
<dbReference type="Gene3D" id="3.15.20.10">
    <property type="entry name" value="Bactericidal permeability-increasing protein, domain 2"/>
    <property type="match status" value="1"/>
</dbReference>
<dbReference type="InterPro" id="IPR001124">
    <property type="entry name" value="Lipid-bd_serum_glycop_C"/>
</dbReference>
<keyword evidence="3 9" id="KW-0929">Antimicrobial</keyword>
<evidence type="ECO:0000313" key="13">
    <source>
        <dbReference type="Ensembl" id="ENSLLEP00000035588.1"/>
    </source>
</evidence>
<evidence type="ECO:0000256" key="2">
    <source>
        <dbReference type="ARBA" id="ARBA00017827"/>
    </source>
</evidence>
<feature type="region of interest" description="Disordered" evidence="10">
    <location>
        <begin position="274"/>
        <end position="302"/>
    </location>
</feature>
<dbReference type="Pfam" id="PF02886">
    <property type="entry name" value="LBP_BPI_CETP_C"/>
    <property type="match status" value="1"/>
</dbReference>
<evidence type="ECO:0000256" key="1">
    <source>
        <dbReference type="ARBA" id="ARBA00007292"/>
    </source>
</evidence>
<dbReference type="GeneTree" id="ENSGT01150000286994"/>
<keyword evidence="6 9" id="KW-0044">Antibiotic</keyword>
<name>A0A8C5QCT6_9ANUR</name>
<sequence>MKCTAATCRAEMVSVLTLTLTLTLTLSPGTDAADPGFVVRLTQKGLDYARDEGMSVLQQQLAKIHLPDFSGSTHIKHMGTVKYSFDSMAVRSFQLPSSQISLVPGVGLKLTISGAFIQVDGQWKISYIHMWLVDLFQHNIEKDLRKAIEDQICPLVSESITTKLEPLLQTLPVTAKIDGVAAIDYSLTGTPLVMSEFVDVPLKGEFFNYGNRSAPPFSPPALSFPAEHSLMVYFGASEYLFNTAGYVYQMAGKLSFTITDDMVRGGGRLSGYPVPTRYSESHRGTQIRRSELTAGSRNVQYP</sequence>
<dbReference type="PANTHER" id="PTHR10504">
    <property type="entry name" value="BACTERICIDAL PERMEABILITY-INCREASING BPI PROTEIN-RELATED"/>
    <property type="match status" value="1"/>
</dbReference>
<comment type="domain">
    <text evidence="9">The N-terminal region may be exposed to the interior of the granule, whereas the C-terminal portion may be embedded in the membrane. During phagocytosis and degranulation, proteases may be released and activated and cleave BPI at the junction of the N- and C-terminal portions of the molecule, providing controlled release of the N-terminal antibacterial fragment when bacteria are ingested.</text>
</comment>
<evidence type="ECO:0000256" key="6">
    <source>
        <dbReference type="ARBA" id="ARBA00023022"/>
    </source>
</evidence>
<keyword evidence="4 9" id="KW-0399">Innate immunity</keyword>
<dbReference type="GO" id="GO:0050829">
    <property type="term" value="P:defense response to Gram-negative bacterium"/>
    <property type="evidence" value="ECO:0007669"/>
    <property type="project" value="UniProtKB-UniRule"/>
</dbReference>
<comment type="similarity">
    <text evidence="1">Belongs to the BPI/LBP/Plunc superfamily. BPI/LBP family.</text>
</comment>
<dbReference type="GO" id="GO:0045087">
    <property type="term" value="P:innate immune response"/>
    <property type="evidence" value="ECO:0007669"/>
    <property type="project" value="UniProtKB-UniRule"/>
</dbReference>
<evidence type="ECO:0000259" key="12">
    <source>
        <dbReference type="SMART" id="SM00328"/>
    </source>
</evidence>
<dbReference type="Ensembl" id="ENSLLET00000036942.1">
    <property type="protein sequence ID" value="ENSLLEP00000035588.1"/>
    <property type="gene ID" value="ENSLLEG00000022409.1"/>
</dbReference>
<reference evidence="13" key="1">
    <citation type="submission" date="2025-08" db="UniProtKB">
        <authorList>
            <consortium name="Ensembl"/>
        </authorList>
    </citation>
    <scope>IDENTIFICATION</scope>
</reference>
<keyword evidence="9 11" id="KW-0732">Signal</keyword>
<feature type="domain" description="Lipid-binding serum glycoprotein N-terminal" evidence="12">
    <location>
        <begin position="40"/>
        <end position="211"/>
    </location>
</feature>
<comment type="domain">
    <text evidence="9">The N- and C-terminal barrels adopt an identical fold despite having only 13% of conserved residues.</text>
</comment>
<dbReference type="PANTHER" id="PTHR10504:SF84">
    <property type="entry name" value="BACTERICIDAL PERMEABILITY-INCREASING PROTEIN"/>
    <property type="match status" value="1"/>
</dbReference>
<dbReference type="Pfam" id="PF01273">
    <property type="entry name" value="LBP_BPI_CETP"/>
    <property type="match status" value="1"/>
</dbReference>
<accession>A0A8C5QCT6</accession>
<evidence type="ECO:0000256" key="5">
    <source>
        <dbReference type="ARBA" id="ARBA00022859"/>
    </source>
</evidence>
<dbReference type="SUPFAM" id="SSF55394">
    <property type="entry name" value="Bactericidal permeability-increasing protein, BPI"/>
    <property type="match status" value="2"/>
</dbReference>
<dbReference type="InterPro" id="IPR017943">
    <property type="entry name" value="Bactericidal_perm-incr_a/b_dom"/>
</dbReference>
<evidence type="ECO:0000256" key="3">
    <source>
        <dbReference type="ARBA" id="ARBA00022529"/>
    </source>
</evidence>
<evidence type="ECO:0000256" key="8">
    <source>
        <dbReference type="ARBA" id="ARBA00025943"/>
    </source>
</evidence>
<dbReference type="SMART" id="SM00328">
    <property type="entry name" value="BPI1"/>
    <property type="match status" value="1"/>
</dbReference>
<keyword evidence="9" id="KW-0325">Glycoprotein</keyword>
<feature type="compositionally biased region" description="Basic and acidic residues" evidence="10">
    <location>
        <begin position="279"/>
        <end position="291"/>
    </location>
</feature>
<evidence type="ECO:0000256" key="4">
    <source>
        <dbReference type="ARBA" id="ARBA00022588"/>
    </source>
</evidence>
<comment type="function">
    <text evidence="9">The cytotoxic action of BPI is limited to many species of Gram-negative bacteria; this specificity may be explained by a strong affinity of the very basic N-terminal half for the negatively charged lipopolysaccharides that are unique to the Gram-negative bacterial outer envelope.</text>
</comment>
<feature type="compositionally biased region" description="Polar residues" evidence="10">
    <location>
        <begin position="293"/>
        <end position="302"/>
    </location>
</feature>
<dbReference type="Gene3D" id="3.15.10.10">
    <property type="entry name" value="Bactericidal permeability-increasing protein, domain 1"/>
    <property type="match status" value="2"/>
</dbReference>
<keyword evidence="5 9" id="KW-0391">Immunity</keyword>
<dbReference type="Proteomes" id="UP000694569">
    <property type="component" value="Unplaced"/>
</dbReference>
<protein>
    <recommendedName>
        <fullName evidence="2 9">Bactericidal permeability-increasing protein</fullName>
        <shortName evidence="9">BPI</shortName>
    </recommendedName>
</protein>
<evidence type="ECO:0000256" key="10">
    <source>
        <dbReference type="SAM" id="MobiDB-lite"/>
    </source>
</evidence>
<evidence type="ECO:0000256" key="7">
    <source>
        <dbReference type="ARBA" id="ARBA00023157"/>
    </source>
</evidence>
<feature type="chain" id="PRO_5034864695" description="Bactericidal permeability-increasing protein" evidence="11">
    <location>
        <begin position="33"/>
        <end position="302"/>
    </location>
</feature>
<dbReference type="GO" id="GO:0008289">
    <property type="term" value="F:lipid binding"/>
    <property type="evidence" value="ECO:0007669"/>
    <property type="project" value="InterPro"/>
</dbReference>
<feature type="signal peptide" evidence="11">
    <location>
        <begin position="1"/>
        <end position="32"/>
    </location>
</feature>
<dbReference type="InterPro" id="IPR032942">
    <property type="entry name" value="BPI/LBP/Plunc"/>
</dbReference>
<evidence type="ECO:0000256" key="9">
    <source>
        <dbReference type="RuleBase" id="RU369039"/>
    </source>
</evidence>
<keyword evidence="14" id="KW-1185">Reference proteome</keyword>
<dbReference type="AlphaFoldDB" id="A0A8C5QCT6"/>
<proteinExistence type="inferred from homology"/>
<keyword evidence="9" id="KW-0964">Secreted</keyword>
<comment type="subunit">
    <text evidence="8 9">Monomer. Homodimer; disulfide-linked.</text>
</comment>
<keyword evidence="7 9" id="KW-1015">Disulfide bond</keyword>
<reference evidence="13" key="2">
    <citation type="submission" date="2025-09" db="UniProtKB">
        <authorList>
            <consortium name="Ensembl"/>
        </authorList>
    </citation>
    <scope>IDENTIFICATION</scope>
</reference>
<evidence type="ECO:0000313" key="14">
    <source>
        <dbReference type="Proteomes" id="UP000694569"/>
    </source>
</evidence>
<dbReference type="GO" id="GO:0005615">
    <property type="term" value="C:extracellular space"/>
    <property type="evidence" value="ECO:0007669"/>
    <property type="project" value="UniProtKB-UniRule"/>
</dbReference>
<organism evidence="13 14">
    <name type="scientific">Leptobrachium leishanense</name>
    <name type="common">Leishan spiny toad</name>
    <dbReference type="NCBI Taxonomy" id="445787"/>
    <lineage>
        <taxon>Eukaryota</taxon>
        <taxon>Metazoa</taxon>
        <taxon>Chordata</taxon>
        <taxon>Craniata</taxon>
        <taxon>Vertebrata</taxon>
        <taxon>Euteleostomi</taxon>
        <taxon>Amphibia</taxon>
        <taxon>Batrachia</taxon>
        <taxon>Anura</taxon>
        <taxon>Pelobatoidea</taxon>
        <taxon>Megophryidae</taxon>
        <taxon>Leptobrachium</taxon>
    </lineage>
</organism>
<comment type="subcellular location">
    <subcellularLocation>
        <location evidence="9">Secreted</location>
    </subcellularLocation>
</comment>